<comment type="caution">
    <text evidence="1">The sequence shown here is derived from an EMBL/GenBank/DDBJ whole genome shotgun (WGS) entry which is preliminary data.</text>
</comment>
<keyword evidence="2" id="KW-1185">Reference proteome</keyword>
<protein>
    <submittedName>
        <fullName evidence="1">Uncharacterized protein</fullName>
    </submittedName>
</protein>
<organism evidence="1 2">
    <name type="scientific">Exocentrus adspersus</name>
    <dbReference type="NCBI Taxonomy" id="1586481"/>
    <lineage>
        <taxon>Eukaryota</taxon>
        <taxon>Metazoa</taxon>
        <taxon>Ecdysozoa</taxon>
        <taxon>Arthropoda</taxon>
        <taxon>Hexapoda</taxon>
        <taxon>Insecta</taxon>
        <taxon>Pterygota</taxon>
        <taxon>Neoptera</taxon>
        <taxon>Endopterygota</taxon>
        <taxon>Coleoptera</taxon>
        <taxon>Polyphaga</taxon>
        <taxon>Cucujiformia</taxon>
        <taxon>Chrysomeloidea</taxon>
        <taxon>Cerambycidae</taxon>
        <taxon>Lamiinae</taxon>
        <taxon>Acanthocinini</taxon>
        <taxon>Exocentrus</taxon>
    </lineage>
</organism>
<dbReference type="AlphaFoldDB" id="A0AAV8W370"/>
<sequence length="61" mass="6759">MYLFVFINLGSLKKKYGNSDGSIRADSVQRNESTIGSFGMNPSFQSKSIRRTIAVRAGRAE</sequence>
<name>A0AAV8W370_9CUCU</name>
<evidence type="ECO:0000313" key="1">
    <source>
        <dbReference type="EMBL" id="KAJ8920775.1"/>
    </source>
</evidence>
<proteinExistence type="predicted"/>
<accession>A0AAV8W370</accession>
<dbReference type="EMBL" id="JANEYG010000013">
    <property type="protein sequence ID" value="KAJ8920775.1"/>
    <property type="molecule type" value="Genomic_DNA"/>
</dbReference>
<evidence type="ECO:0000313" key="2">
    <source>
        <dbReference type="Proteomes" id="UP001159042"/>
    </source>
</evidence>
<reference evidence="1 2" key="1">
    <citation type="journal article" date="2023" name="Insect Mol. Biol.">
        <title>Genome sequencing provides insights into the evolution of gene families encoding plant cell wall-degrading enzymes in longhorned beetles.</title>
        <authorList>
            <person name="Shin N.R."/>
            <person name="Okamura Y."/>
            <person name="Kirsch R."/>
            <person name="Pauchet Y."/>
        </authorList>
    </citation>
    <scope>NUCLEOTIDE SEQUENCE [LARGE SCALE GENOMIC DNA]</scope>
    <source>
        <strain evidence="1">EAD_L_NR</strain>
    </source>
</reference>
<dbReference type="Proteomes" id="UP001159042">
    <property type="component" value="Unassembled WGS sequence"/>
</dbReference>
<gene>
    <name evidence="1" type="ORF">NQ315_004916</name>
</gene>